<dbReference type="GO" id="GO:0005737">
    <property type="term" value="C:cytoplasm"/>
    <property type="evidence" value="ECO:0007669"/>
    <property type="project" value="UniProtKB-SubCell"/>
</dbReference>
<feature type="region of interest" description="Disordered" evidence="4">
    <location>
        <begin position="117"/>
        <end position="148"/>
    </location>
</feature>
<dbReference type="GO" id="GO:0007051">
    <property type="term" value="P:spindle organization"/>
    <property type="evidence" value="ECO:0007669"/>
    <property type="project" value="TreeGrafter"/>
</dbReference>
<reference evidence="7" key="1">
    <citation type="journal article" date="2017" name="Nat. Microbiol.">
        <title>Global analysis of biosynthetic gene clusters reveals vast potential of secondary metabolite production in Penicillium species.</title>
        <authorList>
            <person name="Nielsen J.C."/>
            <person name="Grijseels S."/>
            <person name="Prigent S."/>
            <person name="Ji B."/>
            <person name="Dainat J."/>
            <person name="Nielsen K.F."/>
            <person name="Frisvad J.C."/>
            <person name="Workman M."/>
            <person name="Nielsen J."/>
        </authorList>
    </citation>
    <scope>NUCLEOTIDE SEQUENCE [LARGE SCALE GENOMIC DNA]</scope>
    <source>
        <strain evidence="7">IBT 11843</strain>
    </source>
</reference>
<dbReference type="GO" id="GO:0000278">
    <property type="term" value="P:mitotic cell cycle"/>
    <property type="evidence" value="ECO:0007669"/>
    <property type="project" value="TreeGrafter"/>
</dbReference>
<evidence type="ECO:0000256" key="1">
    <source>
        <dbReference type="ARBA" id="ARBA00004496"/>
    </source>
</evidence>
<dbReference type="InterPro" id="IPR051185">
    <property type="entry name" value="ASPM"/>
</dbReference>
<dbReference type="STRING" id="69771.A0A1V6P7Y5"/>
<dbReference type="AlphaFoldDB" id="A0A1V6P7Y5"/>
<dbReference type="PANTHER" id="PTHR22706:SF1">
    <property type="entry name" value="ASSEMBLY FACTOR FOR SPINDLE MICROTUBULES"/>
    <property type="match status" value="1"/>
</dbReference>
<name>A0A1V6P7Y5_PENDC</name>
<evidence type="ECO:0000313" key="7">
    <source>
        <dbReference type="Proteomes" id="UP000191522"/>
    </source>
</evidence>
<keyword evidence="7" id="KW-1185">Reference proteome</keyword>
<feature type="domain" description="Calponin-homology (CH)" evidence="5">
    <location>
        <begin position="648"/>
        <end position="788"/>
    </location>
</feature>
<protein>
    <recommendedName>
        <fullName evidence="5">Calponin-homology (CH) domain-containing protein</fullName>
    </recommendedName>
</protein>
<evidence type="ECO:0000256" key="4">
    <source>
        <dbReference type="SAM" id="MobiDB-lite"/>
    </source>
</evidence>
<dbReference type="PANTHER" id="PTHR22706">
    <property type="entry name" value="ASSEMBLY FACTOR FOR SPINDLE MICROTUBULES"/>
    <property type="match status" value="1"/>
</dbReference>
<sequence length="1022" mass="113674">MSGILNEAVTPCPPRSGSSGMGEHSGSEWDSLLDGDSNYEPTGQVEFTTEVRAPTFTGVRPRRANRTGSAFQILEDVMEKPTGPAEKRKRPIAGTSLPSDRKLSLLAQPAQRFRSKVNFAPSPPSRLVKRETETRPKPRGLGKKATEETLPEIHPSDRETCRAGNEDGLKKHVRRNTVYIPPDDTTVASVFMGLFSPLKKPNGEAIPEFAEDTQVHTLEARIAKRHARRSLAVSARKTPLQPSAKIAQEATSRVDVAGKNGGKENIPPGALVDMEKKSTMKPIPSSKPKRISTVSTAKPVRRNIANQASKPKAAEPAIPALKNEGTKRGALGEKQNNARYQPSRVKQEPSIYRESKAPFIASASLNTRASALSDRFGHSTSNHSSRIGSMSKLKELNHQYPMLADNISRPALYEENWLSHQETVITQLVNALFECTNGDLDTYDPNALRLELLGLYHTDYFGQLYTRLQASLSCGNLSIPKDTLAHSSRLKYDLGLRRRYLDIWVQSYDLRALTAALETVVGRKVSSDADLFETNPEAFYESTAKHRKTIVRKLEGFFEAFLLHNDDIDLSVPGIKDIPAEVQAKAYRRTVLRSFMLVVLLDQGRQCLGAGLPRRLFVASSPFKSSAEVLQALARLLLPSCGDIMKPLSHLGCHVSYKQHQLQEYSYRMDNIAVDLRDGVRLTRMVEVLFFTSGHVRSDVQDQTEVTWSTGEALSLLGDETDLPLSKHLRYPCVSRAAKICNVQIALSALGSVRGSGAIVQDLRAEDIVDGYREKTIALLWALVSKWGLAGLVDWDDVRKEIVRLKQKAIFQFGRESVQDEYWHTNSKLGGDDEHAHLLQQWATILATLKGLSINNMTTSFSDGKVYEGIVDEYEPYIISNLGHGGLEMITQSGLSLETRLRRLGCSAQFAHLVSPGALSSHILDRDFTLGALAFLCSRLLSASKRARAATVLQRAWRARLAIQDDFRRTVAKNLATHCAAVVQTRDQILWAKGVITRHWRQHKARRQRKAPNLRSFDRPRV</sequence>
<evidence type="ECO:0000313" key="6">
    <source>
        <dbReference type="EMBL" id="OQD73101.1"/>
    </source>
</evidence>
<feature type="region of interest" description="Disordered" evidence="4">
    <location>
        <begin position="1"/>
        <end position="64"/>
    </location>
</feature>
<feature type="region of interest" description="Disordered" evidence="4">
    <location>
        <begin position="306"/>
        <end position="349"/>
    </location>
</feature>
<dbReference type="GO" id="GO:0005516">
    <property type="term" value="F:calmodulin binding"/>
    <property type="evidence" value="ECO:0007669"/>
    <property type="project" value="UniProtKB-KW"/>
</dbReference>
<accession>A0A1V6P7Y5</accession>
<dbReference type="PROSITE" id="PS50021">
    <property type="entry name" value="CH"/>
    <property type="match status" value="1"/>
</dbReference>
<feature type="compositionally biased region" description="Basic residues" evidence="4">
    <location>
        <begin position="1002"/>
        <end position="1012"/>
    </location>
</feature>
<dbReference type="GO" id="GO:0000922">
    <property type="term" value="C:spindle pole"/>
    <property type="evidence" value="ECO:0007669"/>
    <property type="project" value="TreeGrafter"/>
</dbReference>
<organism evidence="6 7">
    <name type="scientific">Penicillium decumbens</name>
    <dbReference type="NCBI Taxonomy" id="69771"/>
    <lineage>
        <taxon>Eukaryota</taxon>
        <taxon>Fungi</taxon>
        <taxon>Dikarya</taxon>
        <taxon>Ascomycota</taxon>
        <taxon>Pezizomycotina</taxon>
        <taxon>Eurotiomycetes</taxon>
        <taxon>Eurotiomycetidae</taxon>
        <taxon>Eurotiales</taxon>
        <taxon>Aspergillaceae</taxon>
        <taxon>Penicillium</taxon>
    </lineage>
</organism>
<keyword evidence="3" id="KW-0112">Calmodulin-binding</keyword>
<dbReference type="GO" id="GO:0051295">
    <property type="term" value="P:establishment of meiotic spindle localization"/>
    <property type="evidence" value="ECO:0007669"/>
    <property type="project" value="TreeGrafter"/>
</dbReference>
<evidence type="ECO:0000256" key="3">
    <source>
        <dbReference type="ARBA" id="ARBA00022860"/>
    </source>
</evidence>
<feature type="region of interest" description="Disordered" evidence="4">
    <location>
        <begin position="1002"/>
        <end position="1022"/>
    </location>
</feature>
<dbReference type="InterPro" id="IPR001715">
    <property type="entry name" value="CH_dom"/>
</dbReference>
<comment type="subcellular location">
    <subcellularLocation>
        <location evidence="1">Cytoplasm</location>
    </subcellularLocation>
</comment>
<dbReference type="EMBL" id="MDYL01000017">
    <property type="protein sequence ID" value="OQD73101.1"/>
    <property type="molecule type" value="Genomic_DNA"/>
</dbReference>
<keyword evidence="2" id="KW-0963">Cytoplasm</keyword>
<dbReference type="InterPro" id="IPR036872">
    <property type="entry name" value="CH_dom_sf"/>
</dbReference>
<evidence type="ECO:0000256" key="2">
    <source>
        <dbReference type="ARBA" id="ARBA00022490"/>
    </source>
</evidence>
<dbReference type="OrthoDB" id="76388at2759"/>
<evidence type="ECO:0000259" key="5">
    <source>
        <dbReference type="PROSITE" id="PS50021"/>
    </source>
</evidence>
<proteinExistence type="predicted"/>
<dbReference type="OMA" id="YIPPDDT"/>
<gene>
    <name evidence="6" type="ORF">PENDEC_c017G07008</name>
</gene>
<comment type="caution">
    <text evidence="6">The sequence shown here is derived from an EMBL/GenBank/DDBJ whole genome shotgun (WGS) entry which is preliminary data.</text>
</comment>
<dbReference type="Proteomes" id="UP000191522">
    <property type="component" value="Unassembled WGS sequence"/>
</dbReference>
<dbReference type="Gene3D" id="1.10.418.10">
    <property type="entry name" value="Calponin-like domain"/>
    <property type="match status" value="1"/>
</dbReference>
<dbReference type="CDD" id="cd21223">
    <property type="entry name" value="CH_ASPM_rpt1"/>
    <property type="match status" value="1"/>
</dbReference>
<dbReference type="SUPFAM" id="SSF47576">
    <property type="entry name" value="Calponin-homology domain, CH-domain"/>
    <property type="match status" value="1"/>
</dbReference>